<dbReference type="InterPro" id="IPR032465">
    <property type="entry name" value="ACMSD"/>
</dbReference>
<evidence type="ECO:0000313" key="3">
    <source>
        <dbReference type="EMBL" id="GAI14123.1"/>
    </source>
</evidence>
<accession>X1L567</accession>
<dbReference type="EMBL" id="BARV01007893">
    <property type="protein sequence ID" value="GAI14123.1"/>
    <property type="molecule type" value="Genomic_DNA"/>
</dbReference>
<dbReference type="SUPFAM" id="SSF51556">
    <property type="entry name" value="Metallo-dependent hydrolases"/>
    <property type="match status" value="1"/>
</dbReference>
<dbReference type="Pfam" id="PF04909">
    <property type="entry name" value="Amidohydro_2"/>
    <property type="match status" value="1"/>
</dbReference>
<dbReference type="Gene3D" id="3.20.20.140">
    <property type="entry name" value="Metal-dependent hydrolases"/>
    <property type="match status" value="1"/>
</dbReference>
<protein>
    <recommendedName>
        <fullName evidence="2">Amidohydrolase-related domain-containing protein</fullName>
    </recommendedName>
</protein>
<gene>
    <name evidence="3" type="ORF">S06H3_15995</name>
</gene>
<dbReference type="PANTHER" id="PTHR21240">
    <property type="entry name" value="2-AMINO-3-CARBOXYLMUCONATE-6-SEMIALDEHYDE DECARBOXYLASE"/>
    <property type="match status" value="1"/>
</dbReference>
<dbReference type="GO" id="GO:0016831">
    <property type="term" value="F:carboxy-lyase activity"/>
    <property type="evidence" value="ECO:0007669"/>
    <property type="project" value="InterPro"/>
</dbReference>
<dbReference type="InterPro" id="IPR032466">
    <property type="entry name" value="Metal_Hydrolase"/>
</dbReference>
<dbReference type="GO" id="GO:0016787">
    <property type="term" value="F:hydrolase activity"/>
    <property type="evidence" value="ECO:0007669"/>
    <property type="project" value="InterPro"/>
</dbReference>
<dbReference type="CDD" id="cd01292">
    <property type="entry name" value="metallo-dependent_hydrolases"/>
    <property type="match status" value="1"/>
</dbReference>
<keyword evidence="1" id="KW-0456">Lyase</keyword>
<name>X1L567_9ZZZZ</name>
<organism evidence="3">
    <name type="scientific">marine sediment metagenome</name>
    <dbReference type="NCBI Taxonomy" id="412755"/>
    <lineage>
        <taxon>unclassified sequences</taxon>
        <taxon>metagenomes</taxon>
        <taxon>ecological metagenomes</taxon>
    </lineage>
</organism>
<dbReference type="InterPro" id="IPR006680">
    <property type="entry name" value="Amidohydro-rel"/>
</dbReference>
<sequence length="233" mass="26315">MIDGHAFLGKSIYMEQSSRDLISKMDRLGLEATVVIAPPPGPFYEDANNFIREKAIEFPDRLIPIFRTNPHLEGESERVRIALTDQGFRGIQLDSKNDGYGVGDKIMNPIIQVAKDLGVPVYIHSGDSIFCPIKAVADYADSFEKVNFITNFSQRAYKVAMKENNLYLMTRPFPTLIFKRGNTKSLNIDRLIFTSDAPIGSLELELKRVELSGLEQEAKDKIFGENLKRLIEI</sequence>
<feature type="non-terminal residue" evidence="3">
    <location>
        <position position="233"/>
    </location>
</feature>
<reference evidence="3" key="1">
    <citation type="journal article" date="2014" name="Front. Microbiol.">
        <title>High frequency of phylogenetically diverse reductive dehalogenase-homologous genes in deep subseafloor sedimentary metagenomes.</title>
        <authorList>
            <person name="Kawai M."/>
            <person name="Futagami T."/>
            <person name="Toyoda A."/>
            <person name="Takaki Y."/>
            <person name="Nishi S."/>
            <person name="Hori S."/>
            <person name="Arai W."/>
            <person name="Tsubouchi T."/>
            <person name="Morono Y."/>
            <person name="Uchiyama I."/>
            <person name="Ito T."/>
            <person name="Fujiyama A."/>
            <person name="Inagaki F."/>
            <person name="Takami H."/>
        </authorList>
    </citation>
    <scope>NUCLEOTIDE SEQUENCE</scope>
    <source>
        <strain evidence="3">Expedition CK06-06</strain>
    </source>
</reference>
<feature type="domain" description="Amidohydrolase-related" evidence="2">
    <location>
        <begin position="44"/>
        <end position="142"/>
    </location>
</feature>
<dbReference type="AlphaFoldDB" id="X1L567"/>
<proteinExistence type="predicted"/>
<comment type="caution">
    <text evidence="3">The sequence shown here is derived from an EMBL/GenBank/DDBJ whole genome shotgun (WGS) entry which is preliminary data.</text>
</comment>
<evidence type="ECO:0000256" key="1">
    <source>
        <dbReference type="ARBA" id="ARBA00023239"/>
    </source>
</evidence>
<evidence type="ECO:0000259" key="2">
    <source>
        <dbReference type="Pfam" id="PF04909"/>
    </source>
</evidence>